<dbReference type="OrthoDB" id="8964578at2759"/>
<proteinExistence type="predicted"/>
<feature type="transmembrane region" description="Helical" evidence="2">
    <location>
        <begin position="418"/>
        <end position="439"/>
    </location>
</feature>
<sequence>METKLKTALCALLLINLGCTALGDDPSPAQTNANVTLDVGSPESPESPPQQPPSPSGSEAAESVSDPGPESPAPAPTAASSNHSSSSNNRTGNVISLADETTVASPVPHQNTSSPPDAQDAGNEGNGDDPSPAQTNANVTLDVGSPESPESPPQQPPSPSGSEAAESVSDPGPESPAPAPTAASSNHSSSSNNRTGNVISLADETTVASPVPHQNTSSPPDAQDAGNEGNATSKDTPIPPSPFPDKKENLTDQTPAQTLLPTAEHNTSTSQSTTTSPTHTAHIAPTQTPLTTLPSNTTHHPSTHTHTPTNSTSHSSHPTTPPLPKMHSSTSAPAPELRPGTTITSTSTQTSSTTSSSSSSKPPKPTSPRLHPEKSSVAHTSPPRNSSAQTKAQDIIPSKLNVGDDTTVVHQSPALDPLLAGLVSAFIITAVIITLLLFLKLRRRNNRPEFRRLQDLPMDDMMEDTPLSMYSY</sequence>
<feature type="compositionally biased region" description="Polar residues" evidence="1">
    <location>
        <begin position="251"/>
        <end position="266"/>
    </location>
</feature>
<evidence type="ECO:0000313" key="5">
    <source>
        <dbReference type="Proteomes" id="UP000472263"/>
    </source>
</evidence>
<evidence type="ECO:0000256" key="3">
    <source>
        <dbReference type="SAM" id="SignalP"/>
    </source>
</evidence>
<reference evidence="4" key="2">
    <citation type="submission" date="2025-08" db="UniProtKB">
        <authorList>
            <consortium name="Ensembl"/>
        </authorList>
    </citation>
    <scope>IDENTIFICATION</scope>
</reference>
<keyword evidence="5" id="KW-1185">Reference proteome</keyword>
<feature type="compositionally biased region" description="Pro residues" evidence="1">
    <location>
        <begin position="45"/>
        <end position="55"/>
    </location>
</feature>
<feature type="chain" id="PRO_5025644631" evidence="3">
    <location>
        <begin position="24"/>
        <end position="472"/>
    </location>
</feature>
<feature type="compositionally biased region" description="Polar residues" evidence="1">
    <location>
        <begin position="102"/>
        <end position="116"/>
    </location>
</feature>
<keyword evidence="2" id="KW-0472">Membrane</keyword>
<dbReference type="InParanoid" id="A0A667YAE4"/>
<feature type="compositionally biased region" description="Low complexity" evidence="1">
    <location>
        <begin position="76"/>
        <end position="87"/>
    </location>
</feature>
<protein>
    <submittedName>
        <fullName evidence="4">Flocculation protein FLO11-like</fullName>
    </submittedName>
</protein>
<accession>A0A667YAE4</accession>
<organism evidence="4 5">
    <name type="scientific">Myripristis murdjan</name>
    <name type="common">pinecone soldierfish</name>
    <dbReference type="NCBI Taxonomy" id="586833"/>
    <lineage>
        <taxon>Eukaryota</taxon>
        <taxon>Metazoa</taxon>
        <taxon>Chordata</taxon>
        <taxon>Craniata</taxon>
        <taxon>Vertebrata</taxon>
        <taxon>Euteleostomi</taxon>
        <taxon>Actinopterygii</taxon>
        <taxon>Neopterygii</taxon>
        <taxon>Teleostei</taxon>
        <taxon>Neoteleostei</taxon>
        <taxon>Acanthomorphata</taxon>
        <taxon>Holocentriformes</taxon>
        <taxon>Holocentridae</taxon>
        <taxon>Myripristis</taxon>
    </lineage>
</organism>
<evidence type="ECO:0000256" key="2">
    <source>
        <dbReference type="SAM" id="Phobius"/>
    </source>
</evidence>
<keyword evidence="2" id="KW-0812">Transmembrane</keyword>
<dbReference type="Ensembl" id="ENSMMDT00005021579.1">
    <property type="protein sequence ID" value="ENSMMDP00005021094.1"/>
    <property type="gene ID" value="ENSMMDG00005010340.1"/>
</dbReference>
<feature type="compositionally biased region" description="Pro residues" evidence="1">
    <location>
        <begin position="149"/>
        <end position="159"/>
    </location>
</feature>
<keyword evidence="2" id="KW-1133">Transmembrane helix</keyword>
<feature type="compositionally biased region" description="Low complexity" evidence="1">
    <location>
        <begin position="341"/>
        <end position="361"/>
    </location>
</feature>
<feature type="compositionally biased region" description="Low complexity" evidence="1">
    <location>
        <begin position="267"/>
        <end position="318"/>
    </location>
</feature>
<feature type="region of interest" description="Disordered" evidence="1">
    <location>
        <begin position="20"/>
        <end position="395"/>
    </location>
</feature>
<keyword evidence="3" id="KW-0732">Signal</keyword>
<reference evidence="4" key="1">
    <citation type="submission" date="2019-06" db="EMBL/GenBank/DDBJ databases">
        <authorList>
            <consortium name="Wellcome Sanger Institute Data Sharing"/>
        </authorList>
    </citation>
    <scope>NUCLEOTIDE SEQUENCE [LARGE SCALE GENOMIC DNA]</scope>
</reference>
<dbReference type="GeneTree" id="ENSGT01140000282670"/>
<feature type="compositionally biased region" description="Polar residues" evidence="1">
    <location>
        <begin position="206"/>
        <end position="220"/>
    </location>
</feature>
<gene>
    <name evidence="4" type="primary">LOC115358238</name>
</gene>
<feature type="compositionally biased region" description="Low complexity" evidence="1">
    <location>
        <begin position="180"/>
        <end position="191"/>
    </location>
</feature>
<dbReference type="AlphaFoldDB" id="A0A667YAE4"/>
<feature type="compositionally biased region" description="Polar residues" evidence="1">
    <location>
        <begin position="377"/>
        <end position="392"/>
    </location>
</feature>
<evidence type="ECO:0000313" key="4">
    <source>
        <dbReference type="Ensembl" id="ENSMMDP00005021094.1"/>
    </source>
</evidence>
<feature type="compositionally biased region" description="Low complexity" evidence="1">
    <location>
        <begin position="56"/>
        <end position="68"/>
    </location>
</feature>
<dbReference type="Proteomes" id="UP000472263">
    <property type="component" value="Chromosome 4"/>
</dbReference>
<name>A0A667YAE4_9TELE</name>
<dbReference type="GeneID" id="115358238"/>
<reference evidence="4" key="3">
    <citation type="submission" date="2025-09" db="UniProtKB">
        <authorList>
            <consortium name="Ensembl"/>
        </authorList>
    </citation>
    <scope>IDENTIFICATION</scope>
</reference>
<feature type="compositionally biased region" description="Low complexity" evidence="1">
    <location>
        <begin position="160"/>
        <end position="172"/>
    </location>
</feature>
<feature type="signal peptide" evidence="3">
    <location>
        <begin position="1"/>
        <end position="23"/>
    </location>
</feature>
<evidence type="ECO:0000256" key="1">
    <source>
        <dbReference type="SAM" id="MobiDB-lite"/>
    </source>
</evidence>
<dbReference type="RefSeq" id="XP_029905977.1">
    <property type="nucleotide sequence ID" value="XM_030050117.1"/>
</dbReference>